<dbReference type="GO" id="GO:0042910">
    <property type="term" value="F:xenobiotic transmembrane transporter activity"/>
    <property type="evidence" value="ECO:0007669"/>
    <property type="project" value="InterPro"/>
</dbReference>
<keyword evidence="2" id="KW-1133">Transmembrane helix</keyword>
<dbReference type="OrthoDB" id="2126698at2759"/>
<evidence type="ECO:0000256" key="1">
    <source>
        <dbReference type="ARBA" id="ARBA00010199"/>
    </source>
</evidence>
<evidence type="ECO:0000256" key="3">
    <source>
        <dbReference type="SAM" id="MobiDB-lite"/>
    </source>
</evidence>
<feature type="transmembrane region" description="Helical" evidence="2">
    <location>
        <begin position="357"/>
        <end position="377"/>
    </location>
</feature>
<name>A0A267FFW7_9PLAT</name>
<evidence type="ECO:0000256" key="2">
    <source>
        <dbReference type="RuleBase" id="RU004914"/>
    </source>
</evidence>
<reference evidence="4 5" key="1">
    <citation type="submission" date="2017-06" db="EMBL/GenBank/DDBJ databases">
        <title>A platform for efficient transgenesis in Macrostomum lignano, a flatworm model organism for stem cell research.</title>
        <authorList>
            <person name="Berezikov E."/>
        </authorList>
    </citation>
    <scope>NUCLEOTIDE SEQUENCE [LARGE SCALE GENOMIC DNA]</scope>
    <source>
        <strain evidence="4">DV1</strain>
        <tissue evidence="4">Whole organism</tissue>
    </source>
</reference>
<keyword evidence="2" id="KW-0472">Membrane</keyword>
<keyword evidence="2" id="KW-0812">Transmembrane</keyword>
<feature type="transmembrane region" description="Helical" evidence="2">
    <location>
        <begin position="414"/>
        <end position="433"/>
    </location>
</feature>
<keyword evidence="5" id="KW-1185">Reference proteome</keyword>
<feature type="transmembrane region" description="Helical" evidence="2">
    <location>
        <begin position="192"/>
        <end position="213"/>
    </location>
</feature>
<evidence type="ECO:0000313" key="4">
    <source>
        <dbReference type="EMBL" id="PAA72613.1"/>
    </source>
</evidence>
<gene>
    <name evidence="4" type="ORF">BOX15_Mlig003014g1</name>
</gene>
<protein>
    <recommendedName>
        <fullName evidence="2">Multidrug and toxin extrusion protein</fullName>
    </recommendedName>
</protein>
<dbReference type="Pfam" id="PF01554">
    <property type="entry name" value="MatE"/>
    <property type="match status" value="2"/>
</dbReference>
<feature type="transmembrane region" description="Helical" evidence="2">
    <location>
        <begin position="307"/>
        <end position="332"/>
    </location>
</feature>
<feature type="region of interest" description="Disordered" evidence="3">
    <location>
        <begin position="528"/>
        <end position="547"/>
    </location>
</feature>
<comment type="caution">
    <text evidence="4">The sequence shown here is derived from an EMBL/GenBank/DDBJ whole genome shotgun (WGS) entry which is preliminary data.</text>
</comment>
<feature type="transmembrane region" description="Helical" evidence="2">
    <location>
        <begin position="272"/>
        <end position="295"/>
    </location>
</feature>
<organism evidence="4 5">
    <name type="scientific">Macrostomum lignano</name>
    <dbReference type="NCBI Taxonomy" id="282301"/>
    <lineage>
        <taxon>Eukaryota</taxon>
        <taxon>Metazoa</taxon>
        <taxon>Spiralia</taxon>
        <taxon>Lophotrochozoa</taxon>
        <taxon>Platyhelminthes</taxon>
        <taxon>Rhabditophora</taxon>
        <taxon>Macrostomorpha</taxon>
        <taxon>Macrostomida</taxon>
        <taxon>Macrostomidae</taxon>
        <taxon>Macrostomum</taxon>
    </lineage>
</organism>
<proteinExistence type="inferred from homology"/>
<dbReference type="Proteomes" id="UP000215902">
    <property type="component" value="Unassembled WGS sequence"/>
</dbReference>
<sequence length="563" mass="61537">MTVVESARELAWIMRRGMPMSATQLFYCMMMPVTLAFCGALGTEDLDAAGLSLSIFQLTVENCASSVRWGLMPFLAQTIGGSKKHRVGNFVQRGLLTSVLLTCFNWTLVMNAGNLLILLGQDPVISVKAERFLIILMPGSLSMNLYDALNAYTDAVGYLWPTFVVRCVSLGANTLLQYLLVTVAGLGLTGSALGLSISLCLLPILQTAFIWGLNIHRDTWSGWSTRAFMDWGKFLYTVMPCLLTQSLWYLGTEYGNFLAGLIGKAEIAAESVLFQLNVIAFLIPVGIGSALISRIGYYLSTQQPEKLVRLVLTSLAFMGTMGAVIGIIFFLLRYEVPRIFSLEPEATELYVAMSPYLSIYTAFQLAAYPSIAALRACNSHLHTLLMNVIGYYVIGAPLGISLAFAAGWGLNGLWVGFATSSVSFFILLAICALRLDWRGRATAAHFNAEMETDMELISERRPLLPEPEPSEPTGSQENTAKVASSYLLSASTNGAKQRNAVRSKLPVLFGLVTVLAASLTLRLLVPPRVPDESGHHGTRLRLSSTPRRCSQVSMPQSWLESFI</sequence>
<feature type="transmembrane region" description="Helical" evidence="2">
    <location>
        <begin position="234"/>
        <end position="252"/>
    </location>
</feature>
<comment type="similarity">
    <text evidence="1 2">Belongs to the multi antimicrobial extrusion (MATE) (TC 2.A.66.1) family.</text>
</comment>
<dbReference type="STRING" id="282301.A0A267FFW7"/>
<dbReference type="GO" id="GO:0015297">
    <property type="term" value="F:antiporter activity"/>
    <property type="evidence" value="ECO:0007669"/>
    <property type="project" value="InterPro"/>
</dbReference>
<evidence type="ECO:0000313" key="5">
    <source>
        <dbReference type="Proteomes" id="UP000215902"/>
    </source>
</evidence>
<dbReference type="InterPro" id="IPR002528">
    <property type="entry name" value="MATE_fam"/>
</dbReference>
<feature type="transmembrane region" description="Helical" evidence="2">
    <location>
        <begin position="389"/>
        <end position="408"/>
    </location>
</feature>
<dbReference type="GO" id="GO:0016020">
    <property type="term" value="C:membrane"/>
    <property type="evidence" value="ECO:0007669"/>
    <property type="project" value="InterPro"/>
</dbReference>
<dbReference type="AlphaFoldDB" id="A0A267FFW7"/>
<accession>A0A267FFW7</accession>
<feature type="transmembrane region" description="Helical" evidence="2">
    <location>
        <begin position="24"/>
        <end position="42"/>
    </location>
</feature>
<feature type="transmembrane region" description="Helical" evidence="2">
    <location>
        <begin position="90"/>
        <end position="109"/>
    </location>
</feature>
<dbReference type="PANTHER" id="PTHR11206">
    <property type="entry name" value="MULTIDRUG RESISTANCE PROTEIN"/>
    <property type="match status" value="1"/>
</dbReference>
<dbReference type="EMBL" id="NIVC01001072">
    <property type="protein sequence ID" value="PAA72613.1"/>
    <property type="molecule type" value="Genomic_DNA"/>
</dbReference>
<feature type="transmembrane region" description="Helical" evidence="2">
    <location>
        <begin position="505"/>
        <end position="525"/>
    </location>
</feature>
<feature type="transmembrane region" description="Helical" evidence="2">
    <location>
        <begin position="158"/>
        <end position="180"/>
    </location>
</feature>